<name>A0ABS1SNC4_9MICO</name>
<feature type="transmembrane region" description="Helical" evidence="1">
    <location>
        <begin position="39"/>
        <end position="61"/>
    </location>
</feature>
<keyword evidence="1" id="KW-0812">Transmembrane</keyword>
<keyword evidence="1" id="KW-0472">Membrane</keyword>
<keyword evidence="1" id="KW-1133">Transmembrane helix</keyword>
<dbReference type="Proteomes" id="UP001646141">
    <property type="component" value="Unassembled WGS sequence"/>
</dbReference>
<sequence length="231" mass="24711">MAKKNKPPVVVAELGRPETTAETAARKARDSRLYRQRKTVNNLVFSLLVTLGLVLVMWLMVPRGVGGFEDHTVNVSELATEASPSAGRTLAAPAVGDDWKAKQALLRSGSGVTSWQINYTTADEAYAAVTQGFTASGEPVPELWISQQLEQQAPTGTEQIGGIDWIVYDHPDRKAEESNMLFGLQGTWGNDTILVYGTDSPATLRVLAAQVAESLGTPDGAAATTAPKETE</sequence>
<accession>A0ABS1SNC4</accession>
<evidence type="ECO:0000256" key="1">
    <source>
        <dbReference type="SAM" id="Phobius"/>
    </source>
</evidence>
<reference evidence="2 3" key="1">
    <citation type="submission" date="2018-09" db="EMBL/GenBank/DDBJ databases">
        <title>Comparative genomics of Leucobacter spp.</title>
        <authorList>
            <person name="Reis A.C."/>
            <person name="Kolvenbach B.A."/>
            <person name="Corvini P.F.X."/>
            <person name="Nunes O.C."/>
        </authorList>
    </citation>
    <scope>NUCLEOTIDE SEQUENCE [LARGE SCALE GENOMIC DNA]</scope>
    <source>
        <strain evidence="2 3">L-1</strain>
    </source>
</reference>
<gene>
    <name evidence="2" type="ORF">D3226_06815</name>
</gene>
<dbReference type="InterPro" id="IPR025339">
    <property type="entry name" value="DUF4245"/>
</dbReference>
<proteinExistence type="predicted"/>
<organism evidence="2 3">
    <name type="scientific">Leucobacter chromiireducens subsp. chromiireducens</name>
    <dbReference type="NCBI Taxonomy" id="660067"/>
    <lineage>
        <taxon>Bacteria</taxon>
        <taxon>Bacillati</taxon>
        <taxon>Actinomycetota</taxon>
        <taxon>Actinomycetes</taxon>
        <taxon>Micrococcales</taxon>
        <taxon>Microbacteriaceae</taxon>
        <taxon>Leucobacter</taxon>
    </lineage>
</organism>
<comment type="caution">
    <text evidence="2">The sequence shown here is derived from an EMBL/GenBank/DDBJ whole genome shotgun (WGS) entry which is preliminary data.</text>
</comment>
<evidence type="ECO:0000313" key="2">
    <source>
        <dbReference type="EMBL" id="MBL3689671.1"/>
    </source>
</evidence>
<evidence type="ECO:0000313" key="3">
    <source>
        <dbReference type="Proteomes" id="UP001646141"/>
    </source>
</evidence>
<dbReference type="Pfam" id="PF14030">
    <property type="entry name" value="DUF4245"/>
    <property type="match status" value="1"/>
</dbReference>
<dbReference type="EMBL" id="QYAD01000002">
    <property type="protein sequence ID" value="MBL3689671.1"/>
    <property type="molecule type" value="Genomic_DNA"/>
</dbReference>
<protein>
    <submittedName>
        <fullName evidence="2">DUF4245 domain-containing protein</fullName>
    </submittedName>
</protein>
<keyword evidence="3" id="KW-1185">Reference proteome</keyword>
<dbReference type="RefSeq" id="WP_202381692.1">
    <property type="nucleotide sequence ID" value="NZ_BAAAMA010000002.1"/>
</dbReference>